<protein>
    <recommendedName>
        <fullName evidence="3">DH domain-containing protein</fullName>
    </recommendedName>
</protein>
<dbReference type="SMART" id="SM00325">
    <property type="entry name" value="RhoGEF"/>
    <property type="match status" value="1"/>
</dbReference>
<dbReference type="InterPro" id="IPR011993">
    <property type="entry name" value="PH-like_dom_sf"/>
</dbReference>
<feature type="compositionally biased region" description="Basic and acidic residues" evidence="2">
    <location>
        <begin position="1153"/>
        <end position="1162"/>
    </location>
</feature>
<feature type="compositionally biased region" description="Basic and acidic residues" evidence="2">
    <location>
        <begin position="164"/>
        <end position="188"/>
    </location>
</feature>
<keyword evidence="5" id="KW-1185">Reference proteome</keyword>
<dbReference type="PANTHER" id="PTHR12845:SF2">
    <property type="entry name" value="DH DOMAIN-CONTAINING PROTEIN-RELATED"/>
    <property type="match status" value="1"/>
</dbReference>
<feature type="compositionally biased region" description="Low complexity" evidence="2">
    <location>
        <begin position="1015"/>
        <end position="1027"/>
    </location>
</feature>
<evidence type="ECO:0000313" key="4">
    <source>
        <dbReference type="Ensembl" id="ENSLLEP00000048484.1"/>
    </source>
</evidence>
<evidence type="ECO:0000313" key="5">
    <source>
        <dbReference type="Proteomes" id="UP000694569"/>
    </source>
</evidence>
<feature type="region of interest" description="Disordered" evidence="2">
    <location>
        <begin position="1308"/>
        <end position="1328"/>
    </location>
</feature>
<dbReference type="Gene3D" id="1.20.900.10">
    <property type="entry name" value="Dbl homology (DH) domain"/>
    <property type="match status" value="1"/>
</dbReference>
<dbReference type="PROSITE" id="PS50010">
    <property type="entry name" value="DH_2"/>
    <property type="match status" value="1"/>
</dbReference>
<feature type="region of interest" description="Disordered" evidence="2">
    <location>
        <begin position="631"/>
        <end position="663"/>
    </location>
</feature>
<dbReference type="CDD" id="cd00160">
    <property type="entry name" value="RhoGEF"/>
    <property type="match status" value="1"/>
</dbReference>
<dbReference type="GO" id="GO:0005737">
    <property type="term" value="C:cytoplasm"/>
    <property type="evidence" value="ECO:0007669"/>
    <property type="project" value="TreeGrafter"/>
</dbReference>
<feature type="compositionally biased region" description="Polar residues" evidence="2">
    <location>
        <begin position="99"/>
        <end position="109"/>
    </location>
</feature>
<feature type="compositionally biased region" description="Polar residues" evidence="2">
    <location>
        <begin position="141"/>
        <end position="150"/>
    </location>
</feature>
<feature type="region of interest" description="Disordered" evidence="2">
    <location>
        <begin position="1"/>
        <end position="46"/>
    </location>
</feature>
<dbReference type="GO" id="GO:0035556">
    <property type="term" value="P:intracellular signal transduction"/>
    <property type="evidence" value="ECO:0007669"/>
    <property type="project" value="InterPro"/>
</dbReference>
<dbReference type="PANTHER" id="PTHR12845">
    <property type="entry name" value="GUANINE NUCLEOTIDE EXCHANGE FACTOR"/>
    <property type="match status" value="1"/>
</dbReference>
<sequence length="1719" mass="191988">MEGTAGHDTPLENEGPLPDTAGIHSGNMTTLAPDPEQVSGGNGHGVVESSHVVLDRQGLEGDTEILTGRHENNVLLNQIHSEEKIAEGSHEWSLKKDLSGQTQDSSPTINIPAESHQLSSTRDILEQPHNSSTSDIKDNVDNATLTNKQETSSDDTEVETDSEQSEHWETASEENDTFKEGLEMEASHVEVTCAESEADGKECDEDCKMSPTEQSQEDAGLKNPIKAEADCEETSEDRNEGGEDGIAAGCKMAVEAVTVVDSRKEVTAVEPKDTVVEVITVDCREVTVADSMDAVRQVSEADNKDTVGQVVKADNEYTVGELAKADGKKEVGELAEADRSKAVGVVTETTSQETLREMTEVDRGEAIVEMTEADGNEAVRQVTETDGKDTVGEMTEVDRREAVEELTEVDSNDTVREMTEADRREVVAEMTAGDGNQTIMEDTEADRRVAVSDMMESDSNNAVVVEGIHKPDQVEHHPKPVIERAETVGKVEDEINVATKETVLSETNRNETVNQDTISAGMETNEESFVHKHPVCGETFADHRETNAKSSGKDSTRNVGTLHHQTAVAEETDEEILDGGETPIQPVERPAEWTHKATDQLETVSDHERNINDHKEAAVIESSELYKVTEPVAEEREVNSEPIFSAEREVSEAKLSKGSDTLNDHIKTNQQQTNAEQKIAAPQYPTGNTELDSENNDLLKDVGQTNREESEQEAVNTFYNKRGSDDGHTMFKVPEMDGDHGNITEIIDRTAAPAHSKEFFAQALSKVDFAKPEEHEATKESDPCFQINVSEDVVIQRDEIVDAEIKHSDAQSLHCIQDSGILGDNKMTPGAMDISSGSPGEPENLAEVDGDIHAARAESFKLMQTIRNLKGLFKSQGEAPEDVSTSTEVTQTQPILLDRAVTCLQRDPTDLKESETRFTKDEMENMTQNDTSLKELAVGESNDLMRSKLGTQSIQMKEEHDLLLGIEAKVSSRLELESPHKQFFEVHTDLNVTPSCENLLNVSGSPDTLSQPTVTTSETSEASRTSADINIEGDSQDDESVGRTVSEELVGPGLRFFPTQIFNPMLLLRPNSQESGFYMEGRVKNEPNQILEEEEVIGSPPEQNQQINVSRESFDSSHSKQPEGSFVSPLWLPPRPSRFGDTSVRSSTPRNDPLSRAHENALVRRPTVRAKRGNNRDGYKRFGSVIPPISQGPVQVARTGSPEPHLGTRGSPQTGTLSRQPKISEEAPLATGRPKNEHYMERLNEEEPVGKDMRLKHTDSVVLRVKGSRSRSPLQDALRNTQRRHSKLIHSSSLLYQEYSDVALNQEIQRQKPQDSPSEEKDPGSPRLRRRLLSSQDSYLQRLSVSSADSLWQDIPQIRGSSVLLSMTRDEQKLQEAKFELIMSESLYLRSLNIAVDHFQRNGELQEVLSTQERQWLFSRLSEVRDASSDFLFDLEEEFENDMYNFQVCNVVIDHVEHFSKVYLPYVTNQSYQERTFQTLMSQNPRFQQILGRLESDSVCQRLSLKSFLILPFQRITRLRLLLQNILKRSAPGSNEEQQATKAHNALEELIRDCNKNVQRMKDTEDLIFLNSKIQFECKIFPLISQSRRLVKHGEVASLEITSPSFKWKVTAKLVHLHLFNDCLMVSRQREGGRFVVFDYALFPDVRVERCEMKIHGSQKNIFRVFLRESASGARETTSAGRDGNPEGRETEYIFRTETQSQKLRWVLALSPPRWKRTS</sequence>
<feature type="region of interest" description="Disordered" evidence="2">
    <location>
        <begin position="567"/>
        <end position="596"/>
    </location>
</feature>
<dbReference type="InterPro" id="IPR047270">
    <property type="entry name" value="PH_ephexin"/>
</dbReference>
<keyword evidence="1" id="KW-0344">Guanine-nucleotide releasing factor</keyword>
<dbReference type="InterPro" id="IPR035899">
    <property type="entry name" value="DBL_dom_sf"/>
</dbReference>
<evidence type="ECO:0000256" key="1">
    <source>
        <dbReference type="ARBA" id="ARBA00022658"/>
    </source>
</evidence>
<dbReference type="SUPFAM" id="SSF50729">
    <property type="entry name" value="PH domain-like"/>
    <property type="match status" value="1"/>
</dbReference>
<dbReference type="FunFam" id="1.20.900.10:FF:000007">
    <property type="entry name" value="rho guanine nucleotide exchange factor 19"/>
    <property type="match status" value="1"/>
</dbReference>
<dbReference type="Ensembl" id="ENSLLET00000050377.1">
    <property type="protein sequence ID" value="ENSLLEP00000048484.1"/>
    <property type="gene ID" value="ENSLLEG00000030559.1"/>
</dbReference>
<feature type="compositionally biased region" description="Polar residues" evidence="2">
    <location>
        <begin position="1003"/>
        <end position="1014"/>
    </location>
</feature>
<feature type="compositionally biased region" description="Basic and acidic residues" evidence="2">
    <location>
        <begin position="1112"/>
        <end position="1121"/>
    </location>
</feature>
<dbReference type="Pfam" id="PF00621">
    <property type="entry name" value="RhoGEF"/>
    <property type="match status" value="1"/>
</dbReference>
<dbReference type="InterPro" id="IPR047271">
    <property type="entry name" value="Ephexin-like"/>
</dbReference>
<feature type="compositionally biased region" description="Basic and acidic residues" evidence="2">
    <location>
        <begin position="1309"/>
        <end position="1324"/>
    </location>
</feature>
<dbReference type="PROSITE" id="PS00741">
    <property type="entry name" value="DH_1"/>
    <property type="match status" value="1"/>
</dbReference>
<dbReference type="GO" id="GO:0005634">
    <property type="term" value="C:nucleus"/>
    <property type="evidence" value="ECO:0007669"/>
    <property type="project" value="TreeGrafter"/>
</dbReference>
<feature type="region of interest" description="Disordered" evidence="2">
    <location>
        <begin position="1097"/>
        <end position="1285"/>
    </location>
</feature>
<proteinExistence type="predicted"/>
<dbReference type="CDD" id="cd01221">
    <property type="entry name" value="PH_ephexin"/>
    <property type="match status" value="1"/>
</dbReference>
<dbReference type="GO" id="GO:0005085">
    <property type="term" value="F:guanyl-nucleotide exchange factor activity"/>
    <property type="evidence" value="ECO:0007669"/>
    <property type="project" value="UniProtKB-KW"/>
</dbReference>
<feature type="compositionally biased region" description="Polar residues" evidence="2">
    <location>
        <begin position="1101"/>
        <end position="1111"/>
    </location>
</feature>
<feature type="region of interest" description="Disordered" evidence="2">
    <location>
        <begin position="1003"/>
        <end position="1043"/>
    </location>
</feature>
<dbReference type="InterPro" id="IPR001331">
    <property type="entry name" value="GDS_CDC24_CS"/>
</dbReference>
<evidence type="ECO:0000259" key="3">
    <source>
        <dbReference type="PROSITE" id="PS50010"/>
    </source>
</evidence>
<dbReference type="Gene3D" id="2.30.29.30">
    <property type="entry name" value="Pleckstrin-homology domain (PH domain)/Phosphotyrosine-binding domain (PTB)"/>
    <property type="match status" value="1"/>
</dbReference>
<feature type="compositionally biased region" description="Polar residues" evidence="2">
    <location>
        <begin position="116"/>
        <end position="134"/>
    </location>
</feature>
<feature type="domain" description="DH" evidence="3">
    <location>
        <begin position="1373"/>
        <end position="1557"/>
    </location>
</feature>
<feature type="compositionally biased region" description="Basic and acidic residues" evidence="2">
    <location>
        <begin position="1234"/>
        <end position="1259"/>
    </location>
</feature>
<feature type="region of interest" description="Disordered" evidence="2">
    <location>
        <begin position="87"/>
        <end position="245"/>
    </location>
</feature>
<name>A0A8C5RBN0_9ANUR</name>
<dbReference type="Proteomes" id="UP000694569">
    <property type="component" value="Unplaced"/>
</dbReference>
<reference evidence="4" key="1">
    <citation type="submission" date="2025-08" db="UniProtKB">
        <authorList>
            <consortium name="Ensembl"/>
        </authorList>
    </citation>
    <scope>IDENTIFICATION</scope>
</reference>
<feature type="compositionally biased region" description="Basic and acidic residues" evidence="2">
    <location>
        <begin position="646"/>
        <end position="663"/>
    </location>
</feature>
<dbReference type="InterPro" id="IPR000219">
    <property type="entry name" value="DH_dom"/>
</dbReference>
<dbReference type="GeneTree" id="ENSGT01030000234571"/>
<dbReference type="SUPFAM" id="SSF48065">
    <property type="entry name" value="DBL homology domain (DH-domain)"/>
    <property type="match status" value="1"/>
</dbReference>
<feature type="compositionally biased region" description="Polar residues" evidence="2">
    <location>
        <begin position="1210"/>
        <end position="1221"/>
    </location>
</feature>
<feature type="compositionally biased region" description="Acidic residues" evidence="2">
    <location>
        <begin position="152"/>
        <end position="163"/>
    </location>
</feature>
<organism evidence="4 5">
    <name type="scientific">Leptobrachium leishanense</name>
    <name type="common">Leishan spiny toad</name>
    <dbReference type="NCBI Taxonomy" id="445787"/>
    <lineage>
        <taxon>Eukaryota</taxon>
        <taxon>Metazoa</taxon>
        <taxon>Chordata</taxon>
        <taxon>Craniata</taxon>
        <taxon>Vertebrata</taxon>
        <taxon>Euteleostomi</taxon>
        <taxon>Amphibia</taxon>
        <taxon>Batrachia</taxon>
        <taxon>Anura</taxon>
        <taxon>Pelobatoidea</taxon>
        <taxon>Megophryidae</taxon>
        <taxon>Leptobrachium</taxon>
    </lineage>
</organism>
<reference evidence="4" key="2">
    <citation type="submission" date="2025-09" db="UniProtKB">
        <authorList>
            <consortium name="Ensembl"/>
        </authorList>
    </citation>
    <scope>IDENTIFICATION</scope>
</reference>
<evidence type="ECO:0000256" key="2">
    <source>
        <dbReference type="SAM" id="MobiDB-lite"/>
    </source>
</evidence>
<accession>A0A8C5RBN0</accession>
<feature type="compositionally biased region" description="Basic and acidic residues" evidence="2">
    <location>
        <begin position="87"/>
        <end position="98"/>
    </location>
</feature>